<gene>
    <name evidence="3" type="ORF">Dsin_017518</name>
</gene>
<organism evidence="3 4">
    <name type="scientific">Dipteronia sinensis</name>
    <dbReference type="NCBI Taxonomy" id="43782"/>
    <lineage>
        <taxon>Eukaryota</taxon>
        <taxon>Viridiplantae</taxon>
        <taxon>Streptophyta</taxon>
        <taxon>Embryophyta</taxon>
        <taxon>Tracheophyta</taxon>
        <taxon>Spermatophyta</taxon>
        <taxon>Magnoliopsida</taxon>
        <taxon>eudicotyledons</taxon>
        <taxon>Gunneridae</taxon>
        <taxon>Pentapetalae</taxon>
        <taxon>rosids</taxon>
        <taxon>malvids</taxon>
        <taxon>Sapindales</taxon>
        <taxon>Sapindaceae</taxon>
        <taxon>Hippocastanoideae</taxon>
        <taxon>Acereae</taxon>
        <taxon>Dipteronia</taxon>
    </lineage>
</organism>
<protein>
    <recommendedName>
        <fullName evidence="2">CCHC-type domain-containing protein</fullName>
    </recommendedName>
</protein>
<keyword evidence="1" id="KW-0479">Metal-binding</keyword>
<dbReference type="InterPro" id="IPR025558">
    <property type="entry name" value="DUF4283"/>
</dbReference>
<proteinExistence type="predicted"/>
<keyword evidence="1" id="KW-0863">Zinc-finger</keyword>
<dbReference type="EMBL" id="JANJYJ010000005">
    <property type="protein sequence ID" value="KAK3212812.1"/>
    <property type="molecule type" value="Genomic_DNA"/>
</dbReference>
<comment type="caution">
    <text evidence="3">The sequence shown here is derived from an EMBL/GenBank/DDBJ whole genome shotgun (WGS) entry which is preliminary data.</text>
</comment>
<dbReference type="Pfam" id="PF14111">
    <property type="entry name" value="DUF4283"/>
    <property type="match status" value="1"/>
</dbReference>
<dbReference type="InterPro" id="IPR025836">
    <property type="entry name" value="Zn_knuckle_CX2CX4HX4C"/>
</dbReference>
<evidence type="ECO:0000313" key="3">
    <source>
        <dbReference type="EMBL" id="KAK3212812.1"/>
    </source>
</evidence>
<reference evidence="3" key="1">
    <citation type="journal article" date="2023" name="Plant J.">
        <title>Genome sequences and population genomics provide insights into the demographic history, inbreeding, and mutation load of two 'living fossil' tree species of Dipteronia.</title>
        <authorList>
            <person name="Feng Y."/>
            <person name="Comes H.P."/>
            <person name="Chen J."/>
            <person name="Zhu S."/>
            <person name="Lu R."/>
            <person name="Zhang X."/>
            <person name="Li P."/>
            <person name="Qiu J."/>
            <person name="Olsen K.M."/>
            <person name="Qiu Y."/>
        </authorList>
    </citation>
    <scope>NUCLEOTIDE SEQUENCE</scope>
    <source>
        <strain evidence="3">NBL</strain>
    </source>
</reference>
<keyword evidence="4" id="KW-1185">Reference proteome</keyword>
<dbReference type="Proteomes" id="UP001281410">
    <property type="component" value="Unassembled WGS sequence"/>
</dbReference>
<dbReference type="SUPFAM" id="SSF57756">
    <property type="entry name" value="Retrovirus zinc finger-like domains"/>
    <property type="match status" value="1"/>
</dbReference>
<dbReference type="InterPro" id="IPR001878">
    <property type="entry name" value="Znf_CCHC"/>
</dbReference>
<dbReference type="GO" id="GO:0008270">
    <property type="term" value="F:zinc ion binding"/>
    <property type="evidence" value="ECO:0007669"/>
    <property type="project" value="UniProtKB-KW"/>
</dbReference>
<feature type="domain" description="CCHC-type" evidence="2">
    <location>
        <begin position="210"/>
        <end position="225"/>
    </location>
</feature>
<name>A0AAE0E6T0_9ROSI</name>
<keyword evidence="1" id="KW-0862">Zinc</keyword>
<sequence length="299" mass="33441">MNSEEIAMLCANMSLTEKDGPVQRLHTDLRTVGIQRMALCLVGKVITNKMVNREAFLGLIGRIWQVEEGLEVEVVRHNIFTFHFHSIGDRRHVLEDGTWTFDGALIVLAEPAGKGAIEDLRFDCSKFGVQTHCVPLVCMTKEIGRFLGGMVREVVEVDVGKSRECSGKFLRVRMRIDVNIPLRWCLRVDVMRDGEETVMVLPYECLPNHCFRCGRIGHSTQNCPNPTLRMEAGGGEDLPFGASLRAFGPEKLVGQKGRRGNNFNRNSSVRYAQEKTVERKCGDATVTSVGRGEHGVFGY</sequence>
<evidence type="ECO:0000313" key="4">
    <source>
        <dbReference type="Proteomes" id="UP001281410"/>
    </source>
</evidence>
<dbReference type="PROSITE" id="PS50158">
    <property type="entry name" value="ZF_CCHC"/>
    <property type="match status" value="1"/>
</dbReference>
<evidence type="ECO:0000256" key="1">
    <source>
        <dbReference type="PROSITE-ProRule" id="PRU00047"/>
    </source>
</evidence>
<dbReference type="AlphaFoldDB" id="A0AAE0E6T0"/>
<dbReference type="InterPro" id="IPR036875">
    <property type="entry name" value="Znf_CCHC_sf"/>
</dbReference>
<dbReference type="Pfam" id="PF14392">
    <property type="entry name" value="zf-CCHC_4"/>
    <property type="match status" value="1"/>
</dbReference>
<dbReference type="InterPro" id="IPR040256">
    <property type="entry name" value="At4g02000-like"/>
</dbReference>
<dbReference type="PANTHER" id="PTHR31286:SF167">
    <property type="entry name" value="OS09G0268800 PROTEIN"/>
    <property type="match status" value="1"/>
</dbReference>
<accession>A0AAE0E6T0</accession>
<dbReference type="GO" id="GO:0003676">
    <property type="term" value="F:nucleic acid binding"/>
    <property type="evidence" value="ECO:0007669"/>
    <property type="project" value="InterPro"/>
</dbReference>
<dbReference type="PANTHER" id="PTHR31286">
    <property type="entry name" value="GLYCINE-RICH CELL WALL STRUCTURAL PROTEIN 1.8-LIKE"/>
    <property type="match status" value="1"/>
</dbReference>
<evidence type="ECO:0000259" key="2">
    <source>
        <dbReference type="PROSITE" id="PS50158"/>
    </source>
</evidence>